<evidence type="ECO:0000313" key="4">
    <source>
        <dbReference type="Proteomes" id="UP001165082"/>
    </source>
</evidence>
<feature type="compositionally biased region" description="Acidic residues" evidence="2">
    <location>
        <begin position="197"/>
        <end position="212"/>
    </location>
</feature>
<organism evidence="3 4">
    <name type="scientific">Triparma retinervis</name>
    <dbReference type="NCBI Taxonomy" id="2557542"/>
    <lineage>
        <taxon>Eukaryota</taxon>
        <taxon>Sar</taxon>
        <taxon>Stramenopiles</taxon>
        <taxon>Ochrophyta</taxon>
        <taxon>Bolidophyceae</taxon>
        <taxon>Parmales</taxon>
        <taxon>Triparmaceae</taxon>
        <taxon>Triparma</taxon>
    </lineage>
</organism>
<proteinExistence type="predicted"/>
<feature type="region of interest" description="Disordered" evidence="2">
    <location>
        <begin position="172"/>
        <end position="266"/>
    </location>
</feature>
<keyword evidence="4" id="KW-1185">Reference proteome</keyword>
<dbReference type="EMBL" id="BRXZ01000226">
    <property type="protein sequence ID" value="GMI07779.1"/>
    <property type="molecule type" value="Genomic_DNA"/>
</dbReference>
<evidence type="ECO:0000256" key="2">
    <source>
        <dbReference type="SAM" id="MobiDB-lite"/>
    </source>
</evidence>
<evidence type="ECO:0000256" key="1">
    <source>
        <dbReference type="SAM" id="Coils"/>
    </source>
</evidence>
<protein>
    <submittedName>
        <fullName evidence="3">Uncharacterized protein</fullName>
    </submittedName>
</protein>
<feature type="compositionally biased region" description="Basic and acidic residues" evidence="2">
    <location>
        <begin position="738"/>
        <end position="748"/>
    </location>
</feature>
<feature type="coiled-coil region" evidence="1">
    <location>
        <begin position="1123"/>
        <end position="1150"/>
    </location>
</feature>
<dbReference type="Gene3D" id="2.30.30.140">
    <property type="match status" value="1"/>
</dbReference>
<dbReference type="Proteomes" id="UP001165082">
    <property type="component" value="Unassembled WGS sequence"/>
</dbReference>
<dbReference type="CDD" id="cd20404">
    <property type="entry name" value="Tudor_Agenet_AtEML-like"/>
    <property type="match status" value="1"/>
</dbReference>
<accession>A0A9W7F938</accession>
<feature type="region of interest" description="Disordered" evidence="2">
    <location>
        <begin position="1"/>
        <end position="149"/>
    </location>
</feature>
<feature type="coiled-coil region" evidence="1">
    <location>
        <begin position="1437"/>
        <end position="1492"/>
    </location>
</feature>
<feature type="compositionally biased region" description="Basic and acidic residues" evidence="2">
    <location>
        <begin position="721"/>
        <end position="731"/>
    </location>
</feature>
<keyword evidence="1" id="KW-0175">Coiled coil</keyword>
<gene>
    <name evidence="3" type="ORF">TrRE_jg726</name>
</gene>
<evidence type="ECO:0000313" key="3">
    <source>
        <dbReference type="EMBL" id="GMI07779.1"/>
    </source>
</evidence>
<feature type="region of interest" description="Disordered" evidence="2">
    <location>
        <begin position="721"/>
        <end position="748"/>
    </location>
</feature>
<reference evidence="3" key="1">
    <citation type="submission" date="2022-07" db="EMBL/GenBank/DDBJ databases">
        <title>Genome analysis of Parmales, a sister group of diatoms, reveals the evolutionary specialization of diatoms from phago-mixotrophs to photoautotrophs.</title>
        <authorList>
            <person name="Ban H."/>
            <person name="Sato S."/>
            <person name="Yoshikawa S."/>
            <person name="Kazumasa Y."/>
            <person name="Nakamura Y."/>
            <person name="Ichinomiya M."/>
            <person name="Saitoh K."/>
            <person name="Sato N."/>
            <person name="Blanc-Mathieu R."/>
            <person name="Endo H."/>
            <person name="Kuwata A."/>
            <person name="Ogata H."/>
        </authorList>
    </citation>
    <scope>NUCLEOTIDE SEQUENCE</scope>
</reference>
<feature type="compositionally biased region" description="Low complexity" evidence="2">
    <location>
        <begin position="239"/>
        <end position="259"/>
    </location>
</feature>
<feature type="compositionally biased region" description="Basic and acidic residues" evidence="2">
    <location>
        <begin position="11"/>
        <end position="24"/>
    </location>
</feature>
<sequence>MSRKAVPAVSEGRKEEKFHMDLQQHSRRMGWGMPGKHKRKPGKKDRKTKGRKKAGKQGKMPILHRASSSVNGGGASVNSTVHPNHGTLDSSAKTLEPLAKPPKEGGGQPWWENEFSSRNGSPTLPGAPKVLSGTAPLPPTLASGGEKQGDDAILGVTIGFVGADNVGEAERGKMVAFNPTDPLPGITPGADKGKEGDGEDKYDDDKDEEYSDDGSPNPIDFGLDPSSSMDPSLAMQMVSQNDPSNPQSSSHQQPPSTSQAKSDGSMQEFKLSQMVDAALFASWKALPWQTRVCPMALEERESVRLLATMVSEARRIRGWTKAQNSMAMDAATREDKRFAQWLTEERERISQHETREKARVTTFETKQKEEAKAFEKLEEERVENVEKQERTRMANWVITEFWEVYKATKEAYAASLPSSPTISSLDTAARLDHLRREESRSSKELHSEEMKLTLLGAEERALAQAMHEEEKDRAQTKDFEHARKTNAIWAAEVARATGEANTEDEQARERWLEEKTRVESEDAEEKGRVEAWETLQFKVMKAAMANVLRLLAPDTATVDFEDEVEKSKYFSGAYKKRCKLQKNKFQKQRYLAAKEAESTSRRWLGALRKWRDASVDVHDRRHNYERDRVASHMQAEVDRTNDARRKEQDSVAYAWDRECQRVNRWREKEKELFKDLATEWRRQNTEGEKFLHEIVQECGANVANAGNIVEERIQSAKEEHSQLHDSVKKGMEAVGGKSTEREREEREKVREFEGAQLLMVLGVSEQLTKIAGDSIVKFGESTEVKEATFIAAESAVSEEIDRFSKSENTRISAAYRMETERASKRAREEGAALEAEWEKVEGDLKRTCDGMNAKTEKFAKETQDWADGRGKDLAAKCGRWKEESEQVATNELLRMFGQEGFKRGMDIAEIPKPGRKNVRRIVTRTRTVKKDPEDEGAKGMRVEVFWESEDAWFEGEVDGYGVGGYHVLYDDGDEEWVAKSSKNYRFLEKVNDNEATRVSNRSNHELKDWGDYVSATTLTVRNNLNYIHGLRSSFNEWVENVHYKQRSEGLGTVRDLCKTCQETMHDVDKDVMSNLHVIENQFKTDTEGVAMKAEGKVHEEVNVVLEKVKEVKKNGGEVVGALAAELTSKLEAAQDEYDAAVQKAKVEVENAAGDVLRMMGDGLSQVTVAGDVDGAVEKVRVRAAEEAAKGVAELEAFAEKRKVNLVQLKDEVKGGVDDLAVKANEKIKGVLGNKQLLDDKFNNTATLVTDSTKVTSDKIAGLCKERSANVKARVQKYELQITLSLAEDLEALKAHGAEFQAAVKACPGNCDVDEELKVIESVNQRRKEGLEELEGITKRAMKEEVNKEDLSVNAHNSEHEKDIRNVWSDFGETFKEKRVEVEEAWKFKVEEAIVVIEQMKVDAEDGRVEDGLGLVEEFEHLVAESDMKSTKVFDDIVEEVETKKRKIEERVKARVAEVEGIKKRVEERIREEAAAKEAAEEARRQAAAAAGEGGGV</sequence>
<dbReference type="OrthoDB" id="200660at2759"/>
<feature type="compositionally biased region" description="Basic residues" evidence="2">
    <location>
        <begin position="35"/>
        <end position="56"/>
    </location>
</feature>
<name>A0A9W7F938_9STRA</name>
<comment type="caution">
    <text evidence="3">The sequence shown here is derived from an EMBL/GenBank/DDBJ whole genome shotgun (WGS) entry which is preliminary data.</text>
</comment>